<sequence length="144" mass="16710">MKPDSIVVLRTFENAGEANLVKSKLLSYGIPCFLSDENTVTLYPLFNQALGGIRLNIFYRDKEEAMRIIDEEPDEIDPNNEHSLLLEKDCIVRPYCGSDNVRYGTATEKKFRWITIIISLILTIYPFVIRRAYHCFACHKDFKK</sequence>
<keyword evidence="3" id="KW-1185">Reference proteome</keyword>
<dbReference type="RefSeq" id="WP_255026726.1">
    <property type="nucleotide sequence ID" value="NZ_JANDHW010000005.1"/>
</dbReference>
<keyword evidence="1" id="KW-0472">Membrane</keyword>
<comment type="caution">
    <text evidence="2">The sequence shown here is derived from an EMBL/GenBank/DDBJ whole genome shotgun (WGS) entry which is preliminary data.</text>
</comment>
<dbReference type="Proteomes" id="UP001205603">
    <property type="component" value="Unassembled WGS sequence"/>
</dbReference>
<feature type="transmembrane region" description="Helical" evidence="1">
    <location>
        <begin position="111"/>
        <end position="129"/>
    </location>
</feature>
<reference evidence="2 3" key="1">
    <citation type="submission" date="2022-07" db="EMBL/GenBank/DDBJ databases">
        <title>Fecal culturing of patients with breast cancer.</title>
        <authorList>
            <person name="Teng N.M.Y."/>
            <person name="Kiu R."/>
            <person name="Evans R."/>
            <person name="Baker D.J."/>
            <person name="Zenner C."/>
            <person name="Robinson S.D."/>
            <person name="Hall L.J."/>
        </authorList>
    </citation>
    <scope>NUCLEOTIDE SEQUENCE [LARGE SCALE GENOMIC DNA]</scope>
    <source>
        <strain evidence="2 3">LH1063</strain>
    </source>
</reference>
<keyword evidence="1" id="KW-1133">Transmembrane helix</keyword>
<keyword evidence="1" id="KW-0812">Transmembrane</keyword>
<accession>A0ABT1MJ65</accession>
<gene>
    <name evidence="2" type="ORF">NMU02_06510</name>
</gene>
<evidence type="ECO:0000256" key="1">
    <source>
        <dbReference type="SAM" id="Phobius"/>
    </source>
</evidence>
<proteinExistence type="predicted"/>
<organism evidence="2 3">
    <name type="scientific">Coprobacter tertius</name>
    <dbReference type="NCBI Taxonomy" id="2944915"/>
    <lineage>
        <taxon>Bacteria</taxon>
        <taxon>Pseudomonadati</taxon>
        <taxon>Bacteroidota</taxon>
        <taxon>Bacteroidia</taxon>
        <taxon>Bacteroidales</taxon>
        <taxon>Barnesiellaceae</taxon>
        <taxon>Coprobacter</taxon>
    </lineage>
</organism>
<evidence type="ECO:0000313" key="3">
    <source>
        <dbReference type="Proteomes" id="UP001205603"/>
    </source>
</evidence>
<protein>
    <submittedName>
        <fullName evidence="2">DUF2007 domain-containing protein</fullName>
    </submittedName>
</protein>
<dbReference type="SUPFAM" id="SSF54913">
    <property type="entry name" value="GlnB-like"/>
    <property type="match status" value="1"/>
</dbReference>
<dbReference type="InterPro" id="IPR011322">
    <property type="entry name" value="N-reg_PII-like_a/b"/>
</dbReference>
<name>A0ABT1MJ65_9BACT</name>
<evidence type="ECO:0000313" key="2">
    <source>
        <dbReference type="EMBL" id="MCP9611738.1"/>
    </source>
</evidence>
<dbReference type="EMBL" id="JANDHW010000005">
    <property type="protein sequence ID" value="MCP9611738.1"/>
    <property type="molecule type" value="Genomic_DNA"/>
</dbReference>